<feature type="domain" description="Alpha-glucan water dikinase phosphohistidine-like" evidence="12">
    <location>
        <begin position="853"/>
        <end position="963"/>
    </location>
</feature>
<evidence type="ECO:0000256" key="1">
    <source>
        <dbReference type="ARBA" id="ARBA00001946"/>
    </source>
</evidence>
<dbReference type="GO" id="GO:0046872">
    <property type="term" value="F:metal ion binding"/>
    <property type="evidence" value="ECO:0007669"/>
    <property type="project" value="UniProtKB-KW"/>
</dbReference>
<dbReference type="InterPro" id="IPR054481">
    <property type="entry name" value="GWD1_pHisD"/>
</dbReference>
<protein>
    <submittedName>
        <fullName evidence="15">Putative alpha-glucan, water dikinase</fullName>
    </submittedName>
</protein>
<evidence type="ECO:0000313" key="16">
    <source>
        <dbReference type="Proteomes" id="UP000447434"/>
    </source>
</evidence>
<evidence type="ECO:0000256" key="5">
    <source>
        <dbReference type="ARBA" id="ARBA00022723"/>
    </source>
</evidence>
<dbReference type="PANTHER" id="PTHR46999">
    <property type="entry name" value="ALPHA-GLUCAN WATER DIKINASE 1, CHLOROPLASTIC-RELATED"/>
    <property type="match status" value="1"/>
</dbReference>
<evidence type="ECO:0000256" key="6">
    <source>
        <dbReference type="ARBA" id="ARBA00022741"/>
    </source>
</evidence>
<sequence>MASGSSNNSMVAPPRVLHFNLIEGMQLKINISGCLEKHLVRIEFQLMNCTRTWILHWGLLFHANKNWFIPADNSSRAKSYKHGALQSQFTKHGQIYMLIIELRDPNIHAIEFVLKDGSHDRWLKLNHGNFRIEIPASDPPLISHSDVSIPKDLIESKAYSLWESKGRPKSSPQQQKQHYEDALRELQNQLSKGIALSEPRNSYPTEGVKPVTDNKDQLRSSMLYSSCQRRYNVEEWLQKHSEEHAKKTNLLTSALINLIENSVGGKDVISRHIYNVNNHEIVVFSKIINGEGHIYIAANTKGTTVLHWGVSKLSPSEWLVPPQEIWPENSKLISGACQSYFIDRCTKNGSFQVVDVNLQKRNFAGIQFVIWTSGLWIKNNGANFFADLKLTNPAEKFNIVTEEFVSWLLDEISQREKEAERSLMHRFNIATELTERCKTEGKLGLIGILVWFRFMACRHLTWNKNYNVKPREISEALDKFTKLLQVIYLNQPNDREIVRLIMMCVGRGGQGDVGQRIRDEILMIQRNNDCKTAMMEEWHQKLHNNSSPDDVIICEALLNYIRCGFNIDVYWKTLNANGLTREKLASYDRPILSEPHFRTDMRDRLIHDLNSYLKILKAVHSGVDLEYSIDVCLGSSFKDGSVTNAIKYSSTAGLSLKLLENLNFVKAHFGDTNICPLMEKLLESRIELHPILLTSHGRLKDLLFLDISLDSAVRTTMERGLKSVNFANPLEVLFLFSLILANICLSTVNNEDFIYCTKDWYRICESYKSGDSQWALQTKAILDRLQLVLAERSHHYQKRIQPSAQYLGNFLGVPKWAIDNFTEELIRSGCSAILSILINHFDPILRKVANLGCWQIISAVEVSGFVTFVNELMTVQNKVYERPMIIITSKITGDEEIPERVVAVLTTDMPDVLSHIAIRARNNKICFATCFDQNVFRDLKSKEGKTISIRLKSNNLVVSEIKSPTPSRSSIFSLSMYPRVALKKKSFCGKYAASLEEFRGEMVGAKSCNIKLLHSRLPSWIKIPMSVALTFGSFEAALKDKVNQGVANKIASLCKSVRYGDLSKLKAVQEGIMEMNAPPYMTYELEQKFRSSRLPWPGDEGNERWNFAWQAIKKVWASKWNERAFLSCQKSKLNHENICMSVLIQEVICADYAFVIHTKNPLSGDTSEIYAEVVKGLGETLVGAYPGRAMTFIVKKTNLKSHMVTSYPSKLIGLYSKKSIIFRSDSNAEDLEGFAGAGLFDSVIMDKVDKVVLDYSKDPIITDKAFQTSLLSRIAEVGKIIEDLYGFPQDIEGVVKDGTISVVQARPQI</sequence>
<keyword evidence="9" id="KW-0460">Magnesium</keyword>
<proteinExistence type="inferred from homology"/>
<dbReference type="Pfam" id="PF23229">
    <property type="entry name" value="DUF7067"/>
    <property type="match status" value="1"/>
</dbReference>
<keyword evidence="5" id="KW-0479">Metal-binding</keyword>
<evidence type="ECO:0000256" key="3">
    <source>
        <dbReference type="ARBA" id="ARBA00011738"/>
    </source>
</evidence>
<keyword evidence="16" id="KW-1185">Reference proteome</keyword>
<dbReference type="SUPFAM" id="SSF56059">
    <property type="entry name" value="Glutathione synthetase ATP-binding domain-like"/>
    <property type="match status" value="1"/>
</dbReference>
<name>A0A6A4MVB0_LUPAL</name>
<dbReference type="Pfam" id="PF23166">
    <property type="entry name" value="Ig_N_CWD1"/>
    <property type="match status" value="2"/>
</dbReference>
<accession>A0A6A4MVB0</accession>
<dbReference type="Gene3D" id="3.30.470.20">
    <property type="entry name" value="ATP-grasp fold, B domain"/>
    <property type="match status" value="1"/>
</dbReference>
<comment type="subunit">
    <text evidence="3">Homodimer.</text>
</comment>
<comment type="caution">
    <text evidence="15">The sequence shown here is derived from an EMBL/GenBank/DDBJ whole genome shotgun (WGS) entry which is preliminary data.</text>
</comment>
<dbReference type="Pfam" id="PF01326">
    <property type="entry name" value="PPDK_N"/>
    <property type="match status" value="1"/>
</dbReference>
<feature type="domain" description="Pyruvate phosphate dikinase AMP/ATP-binding" evidence="11">
    <location>
        <begin position="1110"/>
        <end position="1308"/>
    </location>
</feature>
<dbReference type="Gene3D" id="3.30.1490.20">
    <property type="entry name" value="ATP-grasp fold, A domain"/>
    <property type="match status" value="1"/>
</dbReference>
<evidence type="ECO:0000259" key="12">
    <source>
        <dbReference type="Pfam" id="PF22973"/>
    </source>
</evidence>
<dbReference type="InterPro" id="IPR055495">
    <property type="entry name" value="CWD_DUF7067"/>
</dbReference>
<reference evidence="16" key="1">
    <citation type="journal article" date="2020" name="Nat. Commun.">
        <title>Genome sequence of the cluster root forming white lupin.</title>
        <authorList>
            <person name="Hufnagel B."/>
            <person name="Marques A."/>
            <person name="Soriano A."/>
            <person name="Marques L."/>
            <person name="Divol F."/>
            <person name="Doumas P."/>
            <person name="Sallet E."/>
            <person name="Mancinotti D."/>
            <person name="Carrere S."/>
            <person name="Marande W."/>
            <person name="Arribat S."/>
            <person name="Keller J."/>
            <person name="Huneau C."/>
            <person name="Blein T."/>
            <person name="Aime D."/>
            <person name="Laguerre M."/>
            <person name="Taylor J."/>
            <person name="Schubert V."/>
            <person name="Nelson M."/>
            <person name="Geu-Flores F."/>
            <person name="Crespi M."/>
            <person name="Gallardo-Guerrero K."/>
            <person name="Delaux P.-M."/>
            <person name="Salse J."/>
            <person name="Berges H."/>
            <person name="Guyot R."/>
            <person name="Gouzy J."/>
            <person name="Peret B."/>
        </authorList>
    </citation>
    <scope>NUCLEOTIDE SEQUENCE [LARGE SCALE GENOMIC DNA]</scope>
    <source>
        <strain evidence="16">cv. Amiga</strain>
    </source>
</reference>
<gene>
    <name evidence="15" type="ORF">Lalb_Chr23g0269941</name>
</gene>
<feature type="domain" description="Alpha-glucan water dikinase-like N-terminal Ig-like" evidence="13">
    <location>
        <begin position="18"/>
        <end position="134"/>
    </location>
</feature>
<evidence type="ECO:0000256" key="7">
    <source>
        <dbReference type="ARBA" id="ARBA00022777"/>
    </source>
</evidence>
<keyword evidence="7 15" id="KW-0418">Kinase</keyword>
<evidence type="ECO:0000259" key="11">
    <source>
        <dbReference type="Pfam" id="PF01326"/>
    </source>
</evidence>
<evidence type="ECO:0000313" key="15">
    <source>
        <dbReference type="EMBL" id="KAE9587086.1"/>
    </source>
</evidence>
<evidence type="ECO:0000256" key="2">
    <source>
        <dbReference type="ARBA" id="ARBA00007837"/>
    </source>
</evidence>
<evidence type="ECO:0000259" key="14">
    <source>
        <dbReference type="Pfam" id="PF23229"/>
    </source>
</evidence>
<evidence type="ECO:0000256" key="10">
    <source>
        <dbReference type="ARBA" id="ARBA00023277"/>
    </source>
</evidence>
<evidence type="ECO:0000256" key="4">
    <source>
        <dbReference type="ARBA" id="ARBA00022679"/>
    </source>
</evidence>
<evidence type="ECO:0000256" key="8">
    <source>
        <dbReference type="ARBA" id="ARBA00022840"/>
    </source>
</evidence>
<dbReference type="GO" id="GO:0016301">
    <property type="term" value="F:kinase activity"/>
    <property type="evidence" value="ECO:0007669"/>
    <property type="project" value="UniProtKB-KW"/>
</dbReference>
<dbReference type="PANTHER" id="PTHR46999:SF4">
    <property type="entry name" value="ALPHA-GLUCAN WATER DIKINASE 2"/>
    <property type="match status" value="1"/>
</dbReference>
<dbReference type="Pfam" id="PF22973">
    <property type="entry name" value="GWD1_pHisD"/>
    <property type="match status" value="1"/>
</dbReference>
<evidence type="ECO:0000256" key="9">
    <source>
        <dbReference type="ARBA" id="ARBA00022842"/>
    </source>
</evidence>
<dbReference type="InterPro" id="IPR056301">
    <property type="entry name" value="GWD-like_N_Ig"/>
</dbReference>
<keyword evidence="6" id="KW-0547">Nucleotide-binding</keyword>
<feature type="domain" description="DUF7067" evidence="14">
    <location>
        <begin position="151"/>
        <end position="203"/>
    </location>
</feature>
<comment type="similarity">
    <text evidence="2">Belongs to the PEP-utilizing enzyme family.</text>
</comment>
<evidence type="ECO:0000259" key="13">
    <source>
        <dbReference type="Pfam" id="PF23166"/>
    </source>
</evidence>
<keyword evidence="10" id="KW-0119">Carbohydrate metabolism</keyword>
<feature type="domain" description="Alpha-glucan water dikinase-like N-terminal Ig-like" evidence="13">
    <location>
        <begin position="280"/>
        <end position="387"/>
    </location>
</feature>
<organism evidence="15 16">
    <name type="scientific">Lupinus albus</name>
    <name type="common">White lupine</name>
    <name type="synonym">Lupinus termis</name>
    <dbReference type="NCBI Taxonomy" id="3870"/>
    <lineage>
        <taxon>Eukaryota</taxon>
        <taxon>Viridiplantae</taxon>
        <taxon>Streptophyta</taxon>
        <taxon>Embryophyta</taxon>
        <taxon>Tracheophyta</taxon>
        <taxon>Spermatophyta</taxon>
        <taxon>Magnoliopsida</taxon>
        <taxon>eudicotyledons</taxon>
        <taxon>Gunneridae</taxon>
        <taxon>Pentapetalae</taxon>
        <taxon>rosids</taxon>
        <taxon>fabids</taxon>
        <taxon>Fabales</taxon>
        <taxon>Fabaceae</taxon>
        <taxon>Papilionoideae</taxon>
        <taxon>50 kb inversion clade</taxon>
        <taxon>genistoids sensu lato</taxon>
        <taxon>core genistoids</taxon>
        <taxon>Genisteae</taxon>
        <taxon>Lupinus</taxon>
    </lineage>
</organism>
<comment type="cofactor">
    <cofactor evidence="1">
        <name>Mg(2+)</name>
        <dbReference type="ChEBI" id="CHEBI:18420"/>
    </cofactor>
</comment>
<keyword evidence="8" id="KW-0067">ATP-binding</keyword>
<dbReference type="EMBL" id="WOCE01000023">
    <property type="protein sequence ID" value="KAE9587086.1"/>
    <property type="molecule type" value="Genomic_DNA"/>
</dbReference>
<keyword evidence="4" id="KW-0808">Transferase</keyword>
<dbReference type="InterPro" id="IPR013815">
    <property type="entry name" value="ATP_grasp_subdomain_1"/>
</dbReference>
<dbReference type="GO" id="GO:0005524">
    <property type="term" value="F:ATP binding"/>
    <property type="evidence" value="ECO:0007669"/>
    <property type="project" value="UniProtKB-KW"/>
</dbReference>
<dbReference type="Proteomes" id="UP000447434">
    <property type="component" value="Chromosome 23"/>
</dbReference>
<dbReference type="InterPro" id="IPR002192">
    <property type="entry name" value="PPDK_AMP/ATP-bd"/>
</dbReference>
<dbReference type="OrthoDB" id="6123450at2759"/>